<dbReference type="InterPro" id="IPR029044">
    <property type="entry name" value="Nucleotide-diphossugar_trans"/>
</dbReference>
<dbReference type="Gene3D" id="3.90.550.10">
    <property type="entry name" value="Spore Coat Polysaccharide Biosynthesis Protein SpsA, Chain A"/>
    <property type="match status" value="1"/>
</dbReference>
<protein>
    <submittedName>
        <fullName evidence="2">Unannotated protein</fullName>
    </submittedName>
</protein>
<accession>A0A6J5ZB71</accession>
<dbReference type="PANTHER" id="PTHR43685">
    <property type="entry name" value="GLYCOSYLTRANSFERASE"/>
    <property type="match status" value="1"/>
</dbReference>
<dbReference type="CDD" id="cd00761">
    <property type="entry name" value="Glyco_tranf_GTA_type"/>
    <property type="match status" value="1"/>
</dbReference>
<name>A0A6J5ZB71_9ZZZZ</name>
<reference evidence="2" key="1">
    <citation type="submission" date="2020-05" db="EMBL/GenBank/DDBJ databases">
        <authorList>
            <person name="Chiriac C."/>
            <person name="Salcher M."/>
            <person name="Ghai R."/>
            <person name="Kavagutti S V."/>
        </authorList>
    </citation>
    <scope>NUCLEOTIDE SEQUENCE</scope>
</reference>
<dbReference type="AlphaFoldDB" id="A0A6J5ZB71"/>
<dbReference type="SUPFAM" id="SSF53448">
    <property type="entry name" value="Nucleotide-diphospho-sugar transferases"/>
    <property type="match status" value="1"/>
</dbReference>
<dbReference type="InterPro" id="IPR001173">
    <property type="entry name" value="Glyco_trans_2-like"/>
</dbReference>
<dbReference type="EMBL" id="CAESAJ010000063">
    <property type="protein sequence ID" value="CAB4337799.1"/>
    <property type="molecule type" value="Genomic_DNA"/>
</dbReference>
<gene>
    <name evidence="2" type="ORF">UFOPK3770_00704</name>
</gene>
<proteinExistence type="predicted"/>
<dbReference type="PANTHER" id="PTHR43685:SF2">
    <property type="entry name" value="GLYCOSYLTRANSFERASE 2-LIKE DOMAIN-CONTAINING PROTEIN"/>
    <property type="match status" value="1"/>
</dbReference>
<evidence type="ECO:0000259" key="1">
    <source>
        <dbReference type="Pfam" id="PF00535"/>
    </source>
</evidence>
<dbReference type="InterPro" id="IPR050834">
    <property type="entry name" value="Glycosyltransf_2"/>
</dbReference>
<sequence length="219" mass="24412">MSQQRISVIMSVRNGEKYLMQALESIANQTRVPDEIIVVDDGSVDATAELAQSSSLPLTVIKQQPAGIAAALNNGLEHSSGNFICFLDYDDVWPSHRTELLLNALDKNPQADGAFGAAINTNADLIHISEPVQARMHTCMMVRRELFTQMGLFDSDFGHAAHMNWTMRAVTMGKIFIDIPDIVLWRRIHGQNIGISDKVQSRADLLKMVRQHHQQQHNG</sequence>
<evidence type="ECO:0000313" key="2">
    <source>
        <dbReference type="EMBL" id="CAB4337799.1"/>
    </source>
</evidence>
<organism evidence="2">
    <name type="scientific">freshwater metagenome</name>
    <dbReference type="NCBI Taxonomy" id="449393"/>
    <lineage>
        <taxon>unclassified sequences</taxon>
        <taxon>metagenomes</taxon>
        <taxon>ecological metagenomes</taxon>
    </lineage>
</organism>
<dbReference type="Pfam" id="PF00535">
    <property type="entry name" value="Glycos_transf_2"/>
    <property type="match status" value="1"/>
</dbReference>
<feature type="domain" description="Glycosyltransferase 2-like" evidence="1">
    <location>
        <begin position="7"/>
        <end position="124"/>
    </location>
</feature>